<sequence>MAGEAGDLTLPPLDEHEFTKRLPVWTALAQLFLDTEHAPAIRDGMARDIAASAYDIEAIDEILKSEVAPMFGGNLLSVAGAWELWGEDQIAAITRRELLESGGLSLTQRATGKLAMRMIRGDWKGLRQRVLAQRS</sequence>
<name>A0A419RR87_9SPHN</name>
<feature type="domain" description="DUF7079" evidence="1">
    <location>
        <begin position="20"/>
        <end position="129"/>
    </location>
</feature>
<dbReference type="InterPro" id="IPR055507">
    <property type="entry name" value="DUF7079"/>
</dbReference>
<keyword evidence="3" id="KW-1185">Reference proteome</keyword>
<dbReference type="OrthoDB" id="8684941at2"/>
<dbReference type="Proteomes" id="UP000285232">
    <property type="component" value="Unassembled WGS sequence"/>
</dbReference>
<gene>
    <name evidence="2" type="ORF">D6201_02050</name>
</gene>
<dbReference type="RefSeq" id="WP_120047187.1">
    <property type="nucleotide sequence ID" value="NZ_RAHX01000001.1"/>
</dbReference>
<evidence type="ECO:0000313" key="3">
    <source>
        <dbReference type="Proteomes" id="UP000285232"/>
    </source>
</evidence>
<dbReference type="AlphaFoldDB" id="A0A419RR87"/>
<organism evidence="2 3">
    <name type="scientific">Aurantiacibacter aquimixticola</name>
    <dbReference type="NCBI Taxonomy" id="1958945"/>
    <lineage>
        <taxon>Bacteria</taxon>
        <taxon>Pseudomonadati</taxon>
        <taxon>Pseudomonadota</taxon>
        <taxon>Alphaproteobacteria</taxon>
        <taxon>Sphingomonadales</taxon>
        <taxon>Erythrobacteraceae</taxon>
        <taxon>Aurantiacibacter</taxon>
    </lineage>
</organism>
<dbReference type="EMBL" id="RAHX01000001">
    <property type="protein sequence ID" value="RJY08300.1"/>
    <property type="molecule type" value="Genomic_DNA"/>
</dbReference>
<proteinExistence type="predicted"/>
<evidence type="ECO:0000313" key="2">
    <source>
        <dbReference type="EMBL" id="RJY08300.1"/>
    </source>
</evidence>
<comment type="caution">
    <text evidence="2">The sequence shown here is derived from an EMBL/GenBank/DDBJ whole genome shotgun (WGS) entry which is preliminary data.</text>
</comment>
<accession>A0A419RR87</accession>
<dbReference type="Pfam" id="PF23296">
    <property type="entry name" value="DUF7079"/>
    <property type="match status" value="1"/>
</dbReference>
<evidence type="ECO:0000259" key="1">
    <source>
        <dbReference type="Pfam" id="PF23296"/>
    </source>
</evidence>
<protein>
    <recommendedName>
        <fullName evidence="1">DUF7079 domain-containing protein</fullName>
    </recommendedName>
</protein>
<reference evidence="2 3" key="1">
    <citation type="journal article" date="2017" name="Int. J. Syst. Evol. Microbiol.">
        <title>Erythrobacter aquimixticola sp. nov., isolated from the junction between the ocean and a freshwater spring.</title>
        <authorList>
            <person name="Park S."/>
            <person name="Jung Y.T."/>
            <person name="Choi S.J."/>
            <person name="Yoon J.H."/>
        </authorList>
    </citation>
    <scope>NUCLEOTIDE SEQUENCE [LARGE SCALE GENOMIC DNA]</scope>
    <source>
        <strain evidence="2 3">JSSK-14</strain>
    </source>
</reference>